<dbReference type="Pfam" id="PF13802">
    <property type="entry name" value="Gal_mutarotas_2"/>
    <property type="match status" value="1"/>
</dbReference>
<gene>
    <name evidence="10" type="ORF">F2Q70_00045095</name>
</gene>
<keyword evidence="4" id="KW-0238">DNA-binding</keyword>
<dbReference type="InterPro" id="IPR001471">
    <property type="entry name" value="AP2/ERF_dom"/>
</dbReference>
<keyword evidence="7" id="KW-0326">Glycosidase</keyword>
<dbReference type="GO" id="GO:0004553">
    <property type="term" value="F:hydrolase activity, hydrolyzing O-glycosyl compounds"/>
    <property type="evidence" value="ECO:0007669"/>
    <property type="project" value="InterPro"/>
</dbReference>
<evidence type="ECO:0000256" key="3">
    <source>
        <dbReference type="ARBA" id="ARBA00023015"/>
    </source>
</evidence>
<evidence type="ECO:0000256" key="7">
    <source>
        <dbReference type="RuleBase" id="RU361185"/>
    </source>
</evidence>
<evidence type="ECO:0000256" key="1">
    <source>
        <dbReference type="ARBA" id="ARBA00004123"/>
    </source>
</evidence>
<dbReference type="PRINTS" id="PR00367">
    <property type="entry name" value="ETHRSPELEMNT"/>
</dbReference>
<comment type="subcellular location">
    <subcellularLocation>
        <location evidence="1">Nucleus</location>
    </subcellularLocation>
</comment>
<dbReference type="SUPFAM" id="SSF51445">
    <property type="entry name" value="(Trans)glycosidases"/>
    <property type="match status" value="1"/>
</dbReference>
<dbReference type="InterPro" id="IPR017853">
    <property type="entry name" value="GH"/>
</dbReference>
<dbReference type="SUPFAM" id="SSF74650">
    <property type="entry name" value="Galactose mutarotase-like"/>
    <property type="match status" value="1"/>
</dbReference>
<dbReference type="InterPro" id="IPR036955">
    <property type="entry name" value="AP2/ERF_dom_sf"/>
</dbReference>
<keyword evidence="7" id="KW-0378">Hydrolase</keyword>
<dbReference type="CDD" id="cd14752">
    <property type="entry name" value="GH31_N"/>
    <property type="match status" value="1"/>
</dbReference>
<keyword evidence="3" id="KW-0805">Transcription regulation</keyword>
<evidence type="ECO:0000256" key="8">
    <source>
        <dbReference type="SAM" id="MobiDB-lite"/>
    </source>
</evidence>
<sequence>MSRISSTRWGRCLSSASLFHIPVSLVIMSDTMRSFSSIVTGCFSPIHCSNTIGKGYRLISIEESPDGGFIGYLQVKQKNKIYGSDITTLRLYVKHETDTRLRVHITDAKKQRWEVPYNLLPREQPPPVGKVIGKSRKSPITVQELSGPELIFSYTTDPFSFAVKRRSNGQTLFNTSSNSAFGEMVFKDQYLEISTSLPKDASIYGLGENSQANGIKLVPNEPYTLYTEDVSAINLNTDLYGSHPVYMDLRNVGGKPYAHAVLLLNSNGMDVFYRGTSLTYKVIGGVFDFYFVAGPSPLDVVDQYTSLIGRPAPMPYWSLGFHQCRWGYRNLSVIEDVVDSYQKAKIPLDVIWNDDDHMDAKKDFTLSPISYPRAKLLNFLDRIHKMGMKYVVINDPGIGVNSSYGVYQRGMANDVFIKYEGKPFLAQVWPGAVHFPDFLNPKTVSWWGEEIRRFHELVPIDGFGVLEMVGIREQLSLSDTKKPKRCNPQEKTQQSLRKVRILVNDPYATDDSSSDEGETKMRRIVRVVNFPPLVESAAAPRVEPTSASSSQDSTKTTSKKAAAAAASRPRLSKKPVGVRQRKWGKWAAEIRHPITKNRTWLGTFETEEAAHQAYKDKRKEYDALLATSNDSASVSETSQCSRSSPLEQDTSASTPALKEEIKITTTTAGGDDSSSKEVLFGFNFAELPIPDLGFFAEEGQMGDLGFFTEDHDQLNLDCLFTDDQFDDFSMLGFEDSGPSELPDWDFPDVEFESSFFFADQHIPLKSFVA</sequence>
<feature type="compositionally biased region" description="Low complexity" evidence="8">
    <location>
        <begin position="545"/>
        <end position="567"/>
    </location>
</feature>
<dbReference type="GO" id="GO:0003700">
    <property type="term" value="F:DNA-binding transcription factor activity"/>
    <property type="evidence" value="ECO:0007669"/>
    <property type="project" value="InterPro"/>
</dbReference>
<evidence type="ECO:0000256" key="6">
    <source>
        <dbReference type="ARBA" id="ARBA00023242"/>
    </source>
</evidence>
<dbReference type="GO" id="GO:0005634">
    <property type="term" value="C:nucleus"/>
    <property type="evidence" value="ECO:0007669"/>
    <property type="project" value="UniProtKB-SubCell"/>
</dbReference>
<dbReference type="Pfam" id="PF01055">
    <property type="entry name" value="Glyco_hydro_31_2nd"/>
    <property type="match status" value="1"/>
</dbReference>
<dbReference type="AlphaFoldDB" id="A0A8S9KMS2"/>
<reference evidence="10" key="1">
    <citation type="submission" date="2019-12" db="EMBL/GenBank/DDBJ databases">
        <title>Genome sequencing and annotation of Brassica cretica.</title>
        <authorList>
            <person name="Studholme D.J."/>
            <person name="Sarris P.F."/>
        </authorList>
    </citation>
    <scope>NUCLEOTIDE SEQUENCE</scope>
    <source>
        <strain evidence="10">PFS-102/07</strain>
        <tissue evidence="10">Leaf</tissue>
    </source>
</reference>
<evidence type="ECO:0000256" key="5">
    <source>
        <dbReference type="ARBA" id="ARBA00023163"/>
    </source>
</evidence>
<dbReference type="SUPFAM" id="SSF54171">
    <property type="entry name" value="DNA-binding domain"/>
    <property type="match status" value="1"/>
</dbReference>
<keyword evidence="5" id="KW-0804">Transcription</keyword>
<dbReference type="Pfam" id="PF00847">
    <property type="entry name" value="AP2"/>
    <property type="match status" value="1"/>
</dbReference>
<protein>
    <recommendedName>
        <fullName evidence="9">AP2/ERF domain-containing protein</fullName>
    </recommendedName>
</protein>
<name>A0A8S9KMS2_BRACR</name>
<dbReference type="GO" id="GO:0003677">
    <property type="term" value="F:DNA binding"/>
    <property type="evidence" value="ECO:0007669"/>
    <property type="project" value="UniProtKB-KW"/>
</dbReference>
<dbReference type="PANTHER" id="PTHR22762:SF127">
    <property type="entry name" value="ALPHA-XYLOSIDASE 1-RELATED"/>
    <property type="match status" value="1"/>
</dbReference>
<dbReference type="InterPro" id="IPR016177">
    <property type="entry name" value="DNA-bd_dom_sf"/>
</dbReference>
<evidence type="ECO:0000259" key="9">
    <source>
        <dbReference type="PROSITE" id="PS51032"/>
    </source>
</evidence>
<feature type="domain" description="AP2/ERF" evidence="9">
    <location>
        <begin position="574"/>
        <end position="631"/>
    </location>
</feature>
<organism evidence="10">
    <name type="scientific">Brassica cretica</name>
    <name type="common">Mustard</name>
    <dbReference type="NCBI Taxonomy" id="69181"/>
    <lineage>
        <taxon>Eukaryota</taxon>
        <taxon>Viridiplantae</taxon>
        <taxon>Streptophyta</taxon>
        <taxon>Embryophyta</taxon>
        <taxon>Tracheophyta</taxon>
        <taxon>Spermatophyta</taxon>
        <taxon>Magnoliopsida</taxon>
        <taxon>eudicotyledons</taxon>
        <taxon>Gunneridae</taxon>
        <taxon>Pentapetalae</taxon>
        <taxon>rosids</taxon>
        <taxon>malvids</taxon>
        <taxon>Brassicales</taxon>
        <taxon>Brassicaceae</taxon>
        <taxon>Brassiceae</taxon>
        <taxon>Brassica</taxon>
    </lineage>
</organism>
<dbReference type="InterPro" id="IPR025887">
    <property type="entry name" value="Glyco_hydro_31_N_dom"/>
</dbReference>
<dbReference type="GO" id="GO:0030246">
    <property type="term" value="F:carbohydrate binding"/>
    <property type="evidence" value="ECO:0007669"/>
    <property type="project" value="InterPro"/>
</dbReference>
<proteinExistence type="inferred from homology"/>
<evidence type="ECO:0000313" key="10">
    <source>
        <dbReference type="EMBL" id="KAF2594636.1"/>
    </source>
</evidence>
<dbReference type="GO" id="GO:0005975">
    <property type="term" value="P:carbohydrate metabolic process"/>
    <property type="evidence" value="ECO:0007669"/>
    <property type="project" value="InterPro"/>
</dbReference>
<dbReference type="PROSITE" id="PS51032">
    <property type="entry name" value="AP2_ERF"/>
    <property type="match status" value="1"/>
</dbReference>
<feature type="region of interest" description="Disordered" evidence="8">
    <location>
        <begin position="536"/>
        <end position="579"/>
    </location>
</feature>
<feature type="compositionally biased region" description="Polar residues" evidence="8">
    <location>
        <begin position="632"/>
        <end position="654"/>
    </location>
</feature>
<keyword evidence="6" id="KW-0539">Nucleus</keyword>
<dbReference type="Gene3D" id="2.60.40.1760">
    <property type="entry name" value="glycosyl hydrolase (family 31)"/>
    <property type="match status" value="1"/>
</dbReference>
<dbReference type="InterPro" id="IPR011013">
    <property type="entry name" value="Gal_mutarotase_sf_dom"/>
</dbReference>
<accession>A0A8S9KMS2</accession>
<dbReference type="SMART" id="SM00380">
    <property type="entry name" value="AP2"/>
    <property type="match status" value="1"/>
</dbReference>
<comment type="similarity">
    <text evidence="2 7">Belongs to the glycosyl hydrolase 31 family.</text>
</comment>
<dbReference type="InterPro" id="IPR000322">
    <property type="entry name" value="Glyco_hydro_31_TIM"/>
</dbReference>
<evidence type="ECO:0000256" key="2">
    <source>
        <dbReference type="ARBA" id="ARBA00007806"/>
    </source>
</evidence>
<evidence type="ECO:0000256" key="4">
    <source>
        <dbReference type="ARBA" id="ARBA00023125"/>
    </source>
</evidence>
<dbReference type="FunFam" id="2.60.40.1760:FF:000006">
    <property type="entry name" value="Alpha-glucosidase 1"/>
    <property type="match status" value="1"/>
</dbReference>
<dbReference type="Gene3D" id="3.20.20.80">
    <property type="entry name" value="Glycosidases"/>
    <property type="match status" value="1"/>
</dbReference>
<dbReference type="EMBL" id="QGKY02000164">
    <property type="protein sequence ID" value="KAF2594636.1"/>
    <property type="molecule type" value="Genomic_DNA"/>
</dbReference>
<comment type="caution">
    <text evidence="10">The sequence shown here is derived from an EMBL/GenBank/DDBJ whole genome shotgun (WGS) entry which is preliminary data.</text>
</comment>
<dbReference type="Gene3D" id="3.30.730.10">
    <property type="entry name" value="AP2/ERF domain"/>
    <property type="match status" value="1"/>
</dbReference>
<dbReference type="CDD" id="cd00018">
    <property type="entry name" value="AP2"/>
    <property type="match status" value="1"/>
</dbReference>
<dbReference type="PANTHER" id="PTHR22762">
    <property type="entry name" value="ALPHA-GLUCOSIDASE"/>
    <property type="match status" value="1"/>
</dbReference>
<feature type="region of interest" description="Disordered" evidence="8">
    <location>
        <begin position="632"/>
        <end position="659"/>
    </location>
</feature>